<accession>A0A3M6VT90</accession>
<dbReference type="CDD" id="cd06093">
    <property type="entry name" value="PX_domain"/>
    <property type="match status" value="1"/>
</dbReference>
<evidence type="ECO:0000313" key="3">
    <source>
        <dbReference type="EMBL" id="RMX67610.1"/>
    </source>
</evidence>
<dbReference type="Pfam" id="PF00787">
    <property type="entry name" value="PX"/>
    <property type="match status" value="1"/>
</dbReference>
<dbReference type="EMBL" id="QKXF01000331">
    <property type="protein sequence ID" value="RQM12479.1"/>
    <property type="molecule type" value="Genomic_DNA"/>
</dbReference>
<dbReference type="InterPro" id="IPR001683">
    <property type="entry name" value="PX_dom"/>
</dbReference>
<feature type="region of interest" description="Disordered" evidence="1">
    <location>
        <begin position="138"/>
        <end position="213"/>
    </location>
</feature>
<dbReference type="Gene3D" id="3.30.1520.10">
    <property type="entry name" value="Phox-like domain"/>
    <property type="match status" value="1"/>
</dbReference>
<feature type="compositionally biased region" description="Polar residues" evidence="1">
    <location>
        <begin position="142"/>
        <end position="157"/>
    </location>
</feature>
<evidence type="ECO:0000313" key="4">
    <source>
        <dbReference type="EMBL" id="RQM12479.1"/>
    </source>
</evidence>
<evidence type="ECO:0000313" key="6">
    <source>
        <dbReference type="Proteomes" id="UP000286097"/>
    </source>
</evidence>
<organism evidence="3 5">
    <name type="scientific">Peronospora effusa</name>
    <dbReference type="NCBI Taxonomy" id="542832"/>
    <lineage>
        <taxon>Eukaryota</taxon>
        <taxon>Sar</taxon>
        <taxon>Stramenopiles</taxon>
        <taxon>Oomycota</taxon>
        <taxon>Peronosporomycetes</taxon>
        <taxon>Peronosporales</taxon>
        <taxon>Peronosporaceae</taxon>
        <taxon>Peronospora</taxon>
    </lineage>
</organism>
<dbReference type="SUPFAM" id="SSF64268">
    <property type="entry name" value="PX domain"/>
    <property type="match status" value="1"/>
</dbReference>
<reference evidence="5 6" key="1">
    <citation type="submission" date="2018-06" db="EMBL/GenBank/DDBJ databases">
        <title>Comparative genomics of downy mildews reveals potential adaptations to biotrophy.</title>
        <authorList>
            <person name="Fletcher K."/>
            <person name="Klosterman S.J."/>
            <person name="Derevnina L."/>
            <person name="Martin F."/>
            <person name="Koike S."/>
            <person name="Reyes Chin-Wo S."/>
            <person name="Mou B."/>
            <person name="Michelmore R."/>
        </authorList>
    </citation>
    <scope>NUCLEOTIDE SEQUENCE [LARGE SCALE GENOMIC DNA]</scope>
    <source>
        <strain evidence="4 6">R13</strain>
        <strain evidence="3 5">R14</strain>
    </source>
</reference>
<evidence type="ECO:0000313" key="5">
    <source>
        <dbReference type="Proteomes" id="UP000282087"/>
    </source>
</evidence>
<proteinExistence type="predicted"/>
<sequence>MGCKHSKDVMLVHRASSVAVPLRPATPAFDVPSTKLWAPTSGSQTNEYIEELPSFVVSDSADLVGSSDGEPVHGLMSAFTFSFIQASETSSTHSSLNDNLFTSVEETSPVPPESLTFAMTGDLIELMVIPEERTRLSHDVEASSSTQQESATLTMSDSGIMEPEEKTSLSLSSSTHVGESSAVSESTITESSEFELDTSGFSHRSHDSSHNHIDTGRSVALSEFSEGGEYIVTETGAIVRDKSSAELVSKNCNGDDVIEYQLIKEVAAAIVQKVIDAVLSNMTEALDENDQLQPQSGRTLVASSSLRVEPSNTNTSYSSMKTQETENAQLLSFHAPIYAIVDTSMNNGVVMYHVQLIDEVTDNAKWPTSFRCRYSSFIEMYTKLKEIKVPASDKLPELSRAGIVHFVRGRQSKRTIEERQEQFSNVLRYIAEHRGLYESAVFQSFLTK</sequence>
<dbReference type="Proteomes" id="UP000282087">
    <property type="component" value="Unassembled WGS sequence"/>
</dbReference>
<dbReference type="InterPro" id="IPR036871">
    <property type="entry name" value="PX_dom_sf"/>
</dbReference>
<comment type="caution">
    <text evidence="3">The sequence shown here is derived from an EMBL/GenBank/DDBJ whole genome shotgun (WGS) entry which is preliminary data.</text>
</comment>
<feature type="domain" description="PX" evidence="2">
    <location>
        <begin position="369"/>
        <end position="447"/>
    </location>
</feature>
<dbReference type="GO" id="GO:0035091">
    <property type="term" value="F:phosphatidylinositol binding"/>
    <property type="evidence" value="ECO:0007669"/>
    <property type="project" value="InterPro"/>
</dbReference>
<feature type="compositionally biased region" description="Basic and acidic residues" evidence="1">
    <location>
        <begin position="204"/>
        <end position="213"/>
    </location>
</feature>
<evidence type="ECO:0000259" key="2">
    <source>
        <dbReference type="Pfam" id="PF00787"/>
    </source>
</evidence>
<protein>
    <recommendedName>
        <fullName evidence="2">PX domain-containing protein</fullName>
    </recommendedName>
</protein>
<gene>
    <name evidence="4" type="ORF">DD237_004765</name>
    <name evidence="3" type="ORF">DD238_001585</name>
</gene>
<dbReference type="Proteomes" id="UP000286097">
    <property type="component" value="Unassembled WGS sequence"/>
</dbReference>
<dbReference type="VEuPathDB" id="FungiDB:DD237_004765"/>
<keyword evidence="5" id="KW-1185">Reference proteome</keyword>
<dbReference type="OrthoDB" id="10254720at2759"/>
<name>A0A3M6VT90_9STRA</name>
<dbReference type="AlphaFoldDB" id="A0A3M6VT90"/>
<feature type="compositionally biased region" description="Low complexity" evidence="1">
    <location>
        <begin position="168"/>
        <end position="191"/>
    </location>
</feature>
<evidence type="ECO:0000256" key="1">
    <source>
        <dbReference type="SAM" id="MobiDB-lite"/>
    </source>
</evidence>
<dbReference type="EMBL" id="QLLG01000162">
    <property type="protein sequence ID" value="RMX67610.1"/>
    <property type="molecule type" value="Genomic_DNA"/>
</dbReference>